<evidence type="ECO:0000313" key="3">
    <source>
        <dbReference type="Proteomes" id="UP000000758"/>
    </source>
</evidence>
<sequence>MEQSVEEKVKELSDEEVKNLYEGAMQKIGQLAMSRDESAGNPSSEDYEKKLGQMTLSRYESAKKLDEIISLLQILLGEIHAQKSQERSHSRKHGNKICITTNRP</sequence>
<dbReference type="KEGG" id="csy:CENSYa_0374"/>
<organism evidence="2 3">
    <name type="scientific">Cenarchaeum symbiosum (strain A)</name>
    <dbReference type="NCBI Taxonomy" id="414004"/>
    <lineage>
        <taxon>Archaea</taxon>
        <taxon>Nitrososphaerota</taxon>
        <taxon>Candidatus Cenarchaeales</taxon>
        <taxon>Candidatus Cenarchaeaceae</taxon>
        <taxon>Candidatus Cenarchaeum</taxon>
    </lineage>
</organism>
<reference evidence="2 3" key="1">
    <citation type="journal article" date="2006" name="Proc. Natl. Acad. Sci. U.S.A.">
        <title>Genomic analysis of the uncultivated marine crenarchaeote Cenarchaeum symbiosum.</title>
        <authorList>
            <person name="Hallam S.J."/>
            <person name="Konstantinidis K.T."/>
            <person name="Putnam N."/>
            <person name="Schleper C."/>
            <person name="Watanabe Y."/>
            <person name="Sugahara J."/>
            <person name="Preston C."/>
            <person name="de la Torre J."/>
            <person name="Richardson P.M."/>
            <person name="DeLong E.F."/>
        </authorList>
    </citation>
    <scope>NUCLEOTIDE SEQUENCE [LARGE SCALE GENOMIC DNA]</scope>
    <source>
        <strain evidence="3">A</strain>
    </source>
</reference>
<evidence type="ECO:0000256" key="1">
    <source>
        <dbReference type="SAM" id="MobiDB-lite"/>
    </source>
</evidence>
<dbReference type="EnsemblBacteria" id="ABK77010">
    <property type="protein sequence ID" value="ABK77010"/>
    <property type="gene ID" value="CENSYa_0374"/>
</dbReference>
<feature type="region of interest" description="Disordered" evidence="1">
    <location>
        <begin position="81"/>
        <end position="104"/>
    </location>
</feature>
<keyword evidence="3" id="KW-1185">Reference proteome</keyword>
<gene>
    <name evidence="2" type="ordered locus">CENSYa_0374</name>
</gene>
<dbReference type="AlphaFoldDB" id="A0RUJ3"/>
<proteinExistence type="predicted"/>
<accession>A0RUJ3</accession>
<dbReference type="STRING" id="414004.CENSYa_0374"/>
<dbReference type="HOGENOM" id="CLU_2243708_0_0_2"/>
<dbReference type="EMBL" id="DP000238">
    <property type="protein sequence ID" value="ABK77010.1"/>
    <property type="molecule type" value="Genomic_DNA"/>
</dbReference>
<dbReference type="Proteomes" id="UP000000758">
    <property type="component" value="Chromosome"/>
</dbReference>
<protein>
    <submittedName>
        <fullName evidence="2">Uncharacterized protein</fullName>
    </submittedName>
</protein>
<name>A0RUJ3_CENSY</name>
<evidence type="ECO:0000313" key="2">
    <source>
        <dbReference type="EMBL" id="ABK77010.1"/>
    </source>
</evidence>